<dbReference type="InterPro" id="IPR057600">
    <property type="entry name" value="TORTIFOLIA1/SINE1-2_N"/>
</dbReference>
<feature type="region of interest" description="Disordered" evidence="1">
    <location>
        <begin position="472"/>
        <end position="556"/>
    </location>
</feature>
<evidence type="ECO:0000256" key="1">
    <source>
        <dbReference type="SAM" id="MobiDB-lite"/>
    </source>
</evidence>
<dbReference type="InterPro" id="IPR011989">
    <property type="entry name" value="ARM-like"/>
</dbReference>
<evidence type="ECO:0000313" key="4">
    <source>
        <dbReference type="Proteomes" id="UP000825729"/>
    </source>
</evidence>
<feature type="domain" description="TORTIFOLIA1/SINE1-2 N-terminal" evidence="2">
    <location>
        <begin position="20"/>
        <end position="290"/>
    </location>
</feature>
<dbReference type="Gene3D" id="1.25.10.10">
    <property type="entry name" value="Leucine-rich Repeat Variant"/>
    <property type="match status" value="1"/>
</dbReference>
<dbReference type="GO" id="GO:0005874">
    <property type="term" value="C:microtubule"/>
    <property type="evidence" value="ECO:0007669"/>
    <property type="project" value="InterPro"/>
</dbReference>
<dbReference type="AlphaFoldDB" id="A0AAV7ET93"/>
<accession>A0AAV7ET93</accession>
<organism evidence="3 4">
    <name type="scientific">Aristolochia fimbriata</name>
    <name type="common">White veined hardy Dutchman's pipe vine</name>
    <dbReference type="NCBI Taxonomy" id="158543"/>
    <lineage>
        <taxon>Eukaryota</taxon>
        <taxon>Viridiplantae</taxon>
        <taxon>Streptophyta</taxon>
        <taxon>Embryophyta</taxon>
        <taxon>Tracheophyta</taxon>
        <taxon>Spermatophyta</taxon>
        <taxon>Magnoliopsida</taxon>
        <taxon>Magnoliidae</taxon>
        <taxon>Piperales</taxon>
        <taxon>Aristolochiaceae</taxon>
        <taxon>Aristolochia</taxon>
    </lineage>
</organism>
<sequence length="597" mass="66100">MGGKSLSPILRQQLENLDKDAESRKSALKVLKSFVEDLDSKAIPFFLAQISQTKEPNLPSEYTISLYEVLARFHGRKIVPQIDDIMSTIVKTLMSSAGSFPLQQACSKVVPAIARYSIEPLTPELEKPKIIYSLCKPLSDILMGIPDCTASGSALCLKALVECENWRFASNEVVNEVCLKVTGALEEKTTQTNSHMGLAMTLANRNSLVIEAYARSIIRSGIQMLTAGASENNLHKRLTSIQMIKCLLKCVDSRSIFSELETIIDVMENCHSDPMECVRGAASEALQTAKHIYFDKGSSPITCSSFVRRRDSSQRRNSGLVGDNSSRSRGRSPGFESPESQTIHSFNEHNLFVDSPLSVGQASCNFECSEPTRRRLWGNETGGVDVSLKDGLFSEAGSCASSYYRSIEDGDDRNWERDKSRVFSGFNHLSTAHMNENSATLSPQRTLQHNIDNTRLYTTPRKLIHSLQDLDESCSASSEKQSRILRSPNSRIGRNLTRERNEGPSHGMADGKIERKISSEEESSESVLSTSNCPSEVNNSEVPSETDQKERNETQIVSSTRRNLMKAVTVIMGLSAILHVLSAMWAEGEEAFYLVPT</sequence>
<protein>
    <recommendedName>
        <fullName evidence="2">TORTIFOLIA1/SINE1-2 N-terminal domain-containing protein</fullName>
    </recommendedName>
</protein>
<evidence type="ECO:0000313" key="3">
    <source>
        <dbReference type="EMBL" id="KAG9452063.1"/>
    </source>
</evidence>
<comment type="caution">
    <text evidence="3">The sequence shown here is derived from an EMBL/GenBank/DDBJ whole genome shotgun (WGS) entry which is preliminary data.</text>
</comment>
<feature type="compositionally biased region" description="Basic and acidic residues" evidence="1">
    <location>
        <begin position="496"/>
        <end position="519"/>
    </location>
</feature>
<dbReference type="SUPFAM" id="SSF48371">
    <property type="entry name" value="ARM repeat"/>
    <property type="match status" value="1"/>
</dbReference>
<proteinExistence type="predicted"/>
<feature type="region of interest" description="Disordered" evidence="1">
    <location>
        <begin position="309"/>
        <end position="340"/>
    </location>
</feature>
<name>A0AAV7ET93_ARIFI</name>
<evidence type="ECO:0000259" key="2">
    <source>
        <dbReference type="Pfam" id="PF24714"/>
    </source>
</evidence>
<dbReference type="EMBL" id="JAINDJ010000003">
    <property type="protein sequence ID" value="KAG9452063.1"/>
    <property type="molecule type" value="Genomic_DNA"/>
</dbReference>
<dbReference type="PANTHER" id="PTHR31355:SF4">
    <property type="entry name" value="TOG DOMAIN-CONTAINING PROTEIN"/>
    <property type="match status" value="1"/>
</dbReference>
<dbReference type="GO" id="GO:0008017">
    <property type="term" value="F:microtubule binding"/>
    <property type="evidence" value="ECO:0007669"/>
    <property type="project" value="InterPro"/>
</dbReference>
<dbReference type="InterPro" id="IPR016024">
    <property type="entry name" value="ARM-type_fold"/>
</dbReference>
<feature type="compositionally biased region" description="Polar residues" evidence="1">
    <location>
        <begin position="527"/>
        <end position="545"/>
    </location>
</feature>
<dbReference type="Proteomes" id="UP000825729">
    <property type="component" value="Unassembled WGS sequence"/>
</dbReference>
<dbReference type="PANTHER" id="PTHR31355">
    <property type="entry name" value="MICROTUBULE-ASSOCIATED PROTEIN TORTIFOLIA1"/>
    <property type="match status" value="1"/>
</dbReference>
<gene>
    <name evidence="3" type="ORF">H6P81_004967</name>
</gene>
<dbReference type="Pfam" id="PF24714">
    <property type="entry name" value="TOR1L1_N"/>
    <property type="match status" value="1"/>
</dbReference>
<dbReference type="InterPro" id="IPR033337">
    <property type="entry name" value="TORTIFOLIA1/SINE1-2"/>
</dbReference>
<reference evidence="3 4" key="1">
    <citation type="submission" date="2021-07" db="EMBL/GenBank/DDBJ databases">
        <title>The Aristolochia fimbriata genome: insights into angiosperm evolution, floral development and chemical biosynthesis.</title>
        <authorList>
            <person name="Jiao Y."/>
        </authorList>
    </citation>
    <scope>NUCLEOTIDE SEQUENCE [LARGE SCALE GENOMIC DNA]</scope>
    <source>
        <strain evidence="3">IBCAS-2021</strain>
        <tissue evidence="3">Leaf</tissue>
    </source>
</reference>
<keyword evidence="4" id="KW-1185">Reference proteome</keyword>